<dbReference type="GO" id="GO:0030378">
    <property type="term" value="F:serine racemase activity"/>
    <property type="evidence" value="ECO:0007669"/>
    <property type="project" value="TreeGrafter"/>
</dbReference>
<evidence type="ECO:0000313" key="7">
    <source>
        <dbReference type="Proteomes" id="UP000027265"/>
    </source>
</evidence>
<dbReference type="FunFam" id="3.40.50.1100:FF:000005">
    <property type="entry name" value="Threonine dehydratase catabolic"/>
    <property type="match status" value="1"/>
</dbReference>
<keyword evidence="4" id="KW-0456">Lyase</keyword>
<organism evidence="6 7">
    <name type="scientific">Jaapia argillacea MUCL 33604</name>
    <dbReference type="NCBI Taxonomy" id="933084"/>
    <lineage>
        <taxon>Eukaryota</taxon>
        <taxon>Fungi</taxon>
        <taxon>Dikarya</taxon>
        <taxon>Basidiomycota</taxon>
        <taxon>Agaricomycotina</taxon>
        <taxon>Agaricomycetes</taxon>
        <taxon>Agaricomycetidae</taxon>
        <taxon>Jaapiales</taxon>
        <taxon>Jaapiaceae</taxon>
        <taxon>Jaapia</taxon>
    </lineage>
</organism>
<dbReference type="FunCoup" id="A0A067Q7E6">
    <property type="interactions" value="131"/>
</dbReference>
<keyword evidence="3" id="KW-0663">Pyridoxal phosphate</keyword>
<evidence type="ECO:0000256" key="2">
    <source>
        <dbReference type="ARBA" id="ARBA00010869"/>
    </source>
</evidence>
<proteinExistence type="inferred from homology"/>
<dbReference type="PANTHER" id="PTHR43050:SF1">
    <property type="entry name" value="SERINE RACEMASE"/>
    <property type="match status" value="1"/>
</dbReference>
<evidence type="ECO:0000256" key="4">
    <source>
        <dbReference type="ARBA" id="ARBA00023239"/>
    </source>
</evidence>
<dbReference type="HOGENOM" id="CLU_021152_4_2_1"/>
<dbReference type="InterPro" id="IPR001926">
    <property type="entry name" value="TrpB-like_PALP"/>
</dbReference>
<dbReference type="GO" id="GO:0070179">
    <property type="term" value="P:D-serine biosynthetic process"/>
    <property type="evidence" value="ECO:0007669"/>
    <property type="project" value="TreeGrafter"/>
</dbReference>
<keyword evidence="7" id="KW-1185">Reference proteome</keyword>
<dbReference type="OrthoDB" id="271064at2759"/>
<sequence>MSVPSLSDIESAGLVLAESSVHLTPLLTSQSISALAPPGTTLAVSRLSPSELSKGVITHSSGNHAQALAIAARSKGVKAYIVMPENSPLPKKRATEGYGAEVIFSPPLAEDRERVCEEVRTRTGAHFIPPYDHYDIITGQGTVALEMVKQAIELGKPLDALVVPIFAAEPELANDCFQGFRSGIRVERVVTTTIADGLRTPVGVRNFAIIKENVEDVITVTERQIVEAQKLVWERMKMVIEPSAAVSLAVVLFSEAWRQRGVRGNVGVVWSGGNVDLDKPMPWTTINE</sequence>
<evidence type="ECO:0000256" key="3">
    <source>
        <dbReference type="ARBA" id="ARBA00022898"/>
    </source>
</evidence>
<dbReference type="STRING" id="933084.A0A067Q7E6"/>
<dbReference type="GO" id="GO:0005524">
    <property type="term" value="F:ATP binding"/>
    <property type="evidence" value="ECO:0007669"/>
    <property type="project" value="TreeGrafter"/>
</dbReference>
<evidence type="ECO:0000256" key="1">
    <source>
        <dbReference type="ARBA" id="ARBA00001933"/>
    </source>
</evidence>
<dbReference type="GO" id="GO:0030170">
    <property type="term" value="F:pyridoxal phosphate binding"/>
    <property type="evidence" value="ECO:0007669"/>
    <property type="project" value="TreeGrafter"/>
</dbReference>
<dbReference type="PANTHER" id="PTHR43050">
    <property type="entry name" value="SERINE / THREONINE RACEMASE FAMILY MEMBER"/>
    <property type="match status" value="1"/>
</dbReference>
<evidence type="ECO:0000259" key="5">
    <source>
        <dbReference type="Pfam" id="PF00291"/>
    </source>
</evidence>
<evidence type="ECO:0000313" key="6">
    <source>
        <dbReference type="EMBL" id="KDQ58521.1"/>
    </source>
</evidence>
<dbReference type="GO" id="GO:0003941">
    <property type="term" value="F:L-serine ammonia-lyase activity"/>
    <property type="evidence" value="ECO:0007669"/>
    <property type="project" value="TreeGrafter"/>
</dbReference>
<protein>
    <recommendedName>
        <fullName evidence="5">Tryptophan synthase beta chain-like PALP domain-containing protein</fullName>
    </recommendedName>
</protein>
<dbReference type="GO" id="GO:0018114">
    <property type="term" value="F:threonine racemase activity"/>
    <property type="evidence" value="ECO:0007669"/>
    <property type="project" value="TreeGrafter"/>
</dbReference>
<dbReference type="InterPro" id="IPR036052">
    <property type="entry name" value="TrpB-like_PALP_sf"/>
</dbReference>
<feature type="domain" description="Tryptophan synthase beta chain-like PALP" evidence="5">
    <location>
        <begin position="42"/>
        <end position="165"/>
    </location>
</feature>
<name>A0A067Q7E6_9AGAM</name>
<dbReference type="AlphaFoldDB" id="A0A067Q7E6"/>
<dbReference type="EMBL" id="KL197717">
    <property type="protein sequence ID" value="KDQ58521.1"/>
    <property type="molecule type" value="Genomic_DNA"/>
</dbReference>
<comment type="similarity">
    <text evidence="2">Belongs to the serine/threonine dehydratase family.</text>
</comment>
<dbReference type="SUPFAM" id="SSF53686">
    <property type="entry name" value="Tryptophan synthase beta subunit-like PLP-dependent enzymes"/>
    <property type="match status" value="1"/>
</dbReference>
<reference evidence="7" key="1">
    <citation type="journal article" date="2014" name="Proc. Natl. Acad. Sci. U.S.A.">
        <title>Extensive sampling of basidiomycete genomes demonstrates inadequacy of the white-rot/brown-rot paradigm for wood decay fungi.</title>
        <authorList>
            <person name="Riley R."/>
            <person name="Salamov A.A."/>
            <person name="Brown D.W."/>
            <person name="Nagy L.G."/>
            <person name="Floudas D."/>
            <person name="Held B.W."/>
            <person name="Levasseur A."/>
            <person name="Lombard V."/>
            <person name="Morin E."/>
            <person name="Otillar R."/>
            <person name="Lindquist E.A."/>
            <person name="Sun H."/>
            <person name="LaButti K.M."/>
            <person name="Schmutz J."/>
            <person name="Jabbour D."/>
            <person name="Luo H."/>
            <person name="Baker S.E."/>
            <person name="Pisabarro A.G."/>
            <person name="Walton J.D."/>
            <person name="Blanchette R.A."/>
            <person name="Henrissat B."/>
            <person name="Martin F."/>
            <person name="Cullen D."/>
            <person name="Hibbett D.S."/>
            <person name="Grigoriev I.V."/>
        </authorList>
    </citation>
    <scope>NUCLEOTIDE SEQUENCE [LARGE SCALE GENOMIC DNA]</scope>
    <source>
        <strain evidence="7">MUCL 33604</strain>
    </source>
</reference>
<dbReference type="Proteomes" id="UP000027265">
    <property type="component" value="Unassembled WGS sequence"/>
</dbReference>
<accession>A0A067Q7E6</accession>
<comment type="cofactor">
    <cofactor evidence="1">
        <name>pyridoxal 5'-phosphate</name>
        <dbReference type="ChEBI" id="CHEBI:597326"/>
    </cofactor>
</comment>
<dbReference type="InParanoid" id="A0A067Q7E6"/>
<gene>
    <name evidence="6" type="ORF">JAAARDRAFT_34334</name>
</gene>
<dbReference type="Pfam" id="PF00291">
    <property type="entry name" value="PALP"/>
    <property type="match status" value="1"/>
</dbReference>
<dbReference type="GO" id="GO:0000287">
    <property type="term" value="F:magnesium ion binding"/>
    <property type="evidence" value="ECO:0007669"/>
    <property type="project" value="TreeGrafter"/>
</dbReference>
<dbReference type="Gene3D" id="3.40.50.1100">
    <property type="match status" value="2"/>
</dbReference>